<dbReference type="Pfam" id="PF10257">
    <property type="entry name" value="RAI16-like"/>
    <property type="match status" value="1"/>
</dbReference>
<sequence length="982" mass="108628">MDFWSRLLSHTSLSSSTSRRDAARDPAKRLHRFEREYGQLLQIWRNSSNLSRDYEAAEKLEIRLHELTTILSDESRRPLPHPCIQFASIKQIYVPIAKVATTSYNEWIIKEAVNFFATLIESEEEAFVENANFSSSLTNLLVRITGQNSVRLGHDTEAKVVELAFNITTKIRLQPRILDVWFKTQQLSQHDNRRLDDRERFAGRTQKQDFPLFYILMDYIQHEGRVGDFARTGLLYIIESASNSVALEQWIVESDLSTLMATGLGALYSQLSRKLVIDHLPHELPPVLALSDYQHPTSNYEIVASCSPDFQAHLETFLSHLLFWQDVLNHCKSIEVKSTLLEHFQVIFLQQLLYPSLLESSDIDGGSSVAVITYLRRILESLDHPDMINLILHYLLALPHPGSGSASSRVQPTNNTTVSDARKRKSMDLATMMAEKSDLSSVTPLLFNLVDLTLACLRSHSQQTIHVTLQLVSAILKRHHRYAVLTLLRTESLHDESSHRTTGAHDQEVEYLMTLAGSIGGQDNFDEVYDNVLKDAMTRLESHPCSLKLVAPKVSTNNHELPAIPDSLPGAPPDVKAHTLQPDDPLLTTLLDILEKFFINPVDTNLSVTETLTDLAICGYMGIEGWMLRHPKYYSYDEDEEVEEASGFVPGGSRDTDSPEYEAAHRAASRRLCRKRPRWESTGLPRLLVILKRLCDQVAGYRESVPRFDDLLQQRREAFQTADSAPVLPTPQPKKGGSQAPASHHTPDRASMDDPRSDSPARPSALEGFAQRLLSELGTPSRSGSPRGRKEPSKTTPSQGPSGLSGGYGIGTPTMTPTKGVPVPPKEFPLNYDAPSRSGGVGRSYSPGSTTSGRDDYTGKDPTVASQMAAFAAIDQSILARRVGIPGRTPAVPLDLGKTLDSETSAPVEAQAQAPEGDAVAPSEGSSGGDEAIAGTAEPVEEEITVSVSHVLTNALILQSFLMELAGLIQVRAGLFNEVRFV</sequence>
<protein>
    <recommendedName>
        <fullName evidence="4">DNA polymerase epsilon subunit C</fullName>
    </recommendedName>
</protein>
<dbReference type="PANTHER" id="PTHR21705:SF11">
    <property type="entry name" value="FHIP FAMILY PROTEIN CG3558"/>
    <property type="match status" value="1"/>
</dbReference>
<dbReference type="HOGENOM" id="CLU_004692_0_0_1"/>
<evidence type="ECO:0000313" key="3">
    <source>
        <dbReference type="Proteomes" id="UP000028545"/>
    </source>
</evidence>
<keyword evidence="3" id="KW-1185">Reference proteome</keyword>
<dbReference type="Proteomes" id="UP000028545">
    <property type="component" value="Unassembled WGS sequence"/>
</dbReference>
<gene>
    <name evidence="2" type="ORF">SAPIO_CDS0388</name>
</gene>
<feature type="compositionally biased region" description="Basic and acidic residues" evidence="1">
    <location>
        <begin position="745"/>
        <end position="759"/>
    </location>
</feature>
<proteinExistence type="predicted"/>
<feature type="region of interest" description="Disordered" evidence="1">
    <location>
        <begin position="721"/>
        <end position="763"/>
    </location>
</feature>
<dbReference type="InterPro" id="IPR016024">
    <property type="entry name" value="ARM-type_fold"/>
</dbReference>
<dbReference type="OMA" id="DHAQEFH"/>
<comment type="caution">
    <text evidence="2">The sequence shown here is derived from an EMBL/GenBank/DDBJ whole genome shotgun (WGS) entry which is preliminary data.</text>
</comment>
<evidence type="ECO:0000313" key="2">
    <source>
        <dbReference type="EMBL" id="KEZ46581.1"/>
    </source>
</evidence>
<organism evidence="2 3">
    <name type="scientific">Pseudallescheria apiosperma</name>
    <name type="common">Scedosporium apiospermum</name>
    <dbReference type="NCBI Taxonomy" id="563466"/>
    <lineage>
        <taxon>Eukaryota</taxon>
        <taxon>Fungi</taxon>
        <taxon>Dikarya</taxon>
        <taxon>Ascomycota</taxon>
        <taxon>Pezizomycotina</taxon>
        <taxon>Sordariomycetes</taxon>
        <taxon>Hypocreomycetidae</taxon>
        <taxon>Microascales</taxon>
        <taxon>Microascaceae</taxon>
        <taxon>Scedosporium</taxon>
    </lineage>
</organism>
<dbReference type="InterPro" id="IPR019384">
    <property type="entry name" value="FHIP"/>
</dbReference>
<feature type="region of interest" description="Disordered" evidence="1">
    <location>
        <begin position="776"/>
        <end position="861"/>
    </location>
</feature>
<dbReference type="SUPFAM" id="SSF48371">
    <property type="entry name" value="ARM repeat"/>
    <property type="match status" value="1"/>
</dbReference>
<accession>A0A084GGW9</accession>
<feature type="region of interest" description="Disordered" evidence="1">
    <location>
        <begin position="904"/>
        <end position="932"/>
    </location>
</feature>
<evidence type="ECO:0008006" key="4">
    <source>
        <dbReference type="Google" id="ProtNLM"/>
    </source>
</evidence>
<dbReference type="AlphaFoldDB" id="A0A084GGW9"/>
<name>A0A084GGW9_PSEDA</name>
<dbReference type="VEuPathDB" id="FungiDB:SAPIO_CDS0388"/>
<dbReference type="EMBL" id="JOWA01000022">
    <property type="protein sequence ID" value="KEZ46581.1"/>
    <property type="molecule type" value="Genomic_DNA"/>
</dbReference>
<evidence type="ECO:0000256" key="1">
    <source>
        <dbReference type="SAM" id="MobiDB-lite"/>
    </source>
</evidence>
<reference evidence="2 3" key="1">
    <citation type="journal article" date="2014" name="Genome Announc.">
        <title>Draft genome sequence of the pathogenic fungus Scedosporium apiospermum.</title>
        <authorList>
            <person name="Vandeputte P."/>
            <person name="Ghamrawi S."/>
            <person name="Rechenmann M."/>
            <person name="Iltis A."/>
            <person name="Giraud S."/>
            <person name="Fleury M."/>
            <person name="Thornton C."/>
            <person name="Delhaes L."/>
            <person name="Meyer W."/>
            <person name="Papon N."/>
            <person name="Bouchara J.P."/>
        </authorList>
    </citation>
    <scope>NUCLEOTIDE SEQUENCE [LARGE SCALE GENOMIC DNA]</scope>
    <source>
        <strain evidence="2 3">IHEM 14462</strain>
    </source>
</reference>
<dbReference type="GeneID" id="27718540"/>
<dbReference type="KEGG" id="sapo:SAPIO_CDS0388"/>
<dbReference type="PANTHER" id="PTHR21705">
    <property type="entry name" value="RAI16 PROTEIN-RELATED"/>
    <property type="match status" value="1"/>
</dbReference>
<dbReference type="RefSeq" id="XP_016646380.1">
    <property type="nucleotide sequence ID" value="XM_016783180.1"/>
</dbReference>
<dbReference type="OrthoDB" id="5350595at2759"/>